<evidence type="ECO:0000313" key="1">
    <source>
        <dbReference type="EMBL" id="SCV68812.1"/>
    </source>
</evidence>
<dbReference type="EMBL" id="FMSP01000003">
    <property type="protein sequence ID" value="SCV68812.1"/>
    <property type="molecule type" value="Genomic_DNA"/>
</dbReference>
<evidence type="ECO:0000313" key="2">
    <source>
        <dbReference type="Proteomes" id="UP000198372"/>
    </source>
</evidence>
<dbReference type="Proteomes" id="UP000198372">
    <property type="component" value="Unassembled WGS sequence"/>
</dbReference>
<dbReference type="OrthoDB" id="2537309at2759"/>
<proteinExistence type="predicted"/>
<protein>
    <submittedName>
        <fullName evidence="1">BQ2448_933 protein</fullName>
    </submittedName>
</protein>
<gene>
    <name evidence="1" type="ORF">BQ2448_933</name>
</gene>
<reference evidence="2" key="1">
    <citation type="submission" date="2016-09" db="EMBL/GenBank/DDBJ databases">
        <authorList>
            <person name="Jeantristanb JTB J.-T."/>
            <person name="Ricardo R."/>
        </authorList>
    </citation>
    <scope>NUCLEOTIDE SEQUENCE [LARGE SCALE GENOMIC DNA]</scope>
</reference>
<name>A0A238F481_9BASI</name>
<dbReference type="AlphaFoldDB" id="A0A238F481"/>
<sequence>MFSDASDSDADAHCWSSPQRILTNCPDIIAPTPTLPPRNGASTLAQQAEVEQNDISVLQEQIRQLVKVNEELRMGLQHQRSASQHYEDTVSSLYASLALPDRINYLTRRLRTEPLHHSLRLSVALDREQALTSLAQEREAVFGAEIGMVLSMIEHTQNLKVSQRSVDE</sequence>
<accession>A0A238F481</accession>
<keyword evidence="2" id="KW-1185">Reference proteome</keyword>
<organism evidence="1 2">
    <name type="scientific">Microbotryum intermedium</name>
    <dbReference type="NCBI Taxonomy" id="269621"/>
    <lineage>
        <taxon>Eukaryota</taxon>
        <taxon>Fungi</taxon>
        <taxon>Dikarya</taxon>
        <taxon>Basidiomycota</taxon>
        <taxon>Pucciniomycotina</taxon>
        <taxon>Microbotryomycetes</taxon>
        <taxon>Microbotryales</taxon>
        <taxon>Microbotryaceae</taxon>
        <taxon>Microbotryum</taxon>
    </lineage>
</organism>